<keyword evidence="4" id="KW-1185">Reference proteome</keyword>
<dbReference type="CDD" id="cd05266">
    <property type="entry name" value="SDR_a4"/>
    <property type="match status" value="1"/>
</dbReference>
<evidence type="ECO:0000256" key="1">
    <source>
        <dbReference type="ARBA" id="ARBA00023027"/>
    </source>
</evidence>
<feature type="domain" description="NAD-dependent epimerase/dehydratase" evidence="2">
    <location>
        <begin position="97"/>
        <end position="163"/>
    </location>
</feature>
<gene>
    <name evidence="3" type="ORF">DES32_1266</name>
</gene>
<protein>
    <submittedName>
        <fullName evidence="3">Nucleoside-diphosphate-sugar epimerase</fullName>
    </submittedName>
</protein>
<comment type="caution">
    <text evidence="3">The sequence shown here is derived from an EMBL/GenBank/DDBJ whole genome shotgun (WGS) entry which is preliminary data.</text>
</comment>
<evidence type="ECO:0000313" key="4">
    <source>
        <dbReference type="Proteomes" id="UP000256900"/>
    </source>
</evidence>
<dbReference type="AlphaFoldDB" id="A0A3D9YY11"/>
<reference evidence="3 4" key="1">
    <citation type="submission" date="2018-08" db="EMBL/GenBank/DDBJ databases">
        <title>Genomic Encyclopedia of Type Strains, Phase IV (KMG-IV): sequencing the most valuable type-strain genomes for metagenomic binning, comparative biology and taxonomic classification.</title>
        <authorList>
            <person name="Goeker M."/>
        </authorList>
    </citation>
    <scope>NUCLEOTIDE SEQUENCE [LARGE SCALE GENOMIC DNA]</scope>
    <source>
        <strain evidence="3 4">BW863</strain>
    </source>
</reference>
<dbReference type="Pfam" id="PF01370">
    <property type="entry name" value="Epimerase"/>
    <property type="match status" value="1"/>
</dbReference>
<evidence type="ECO:0000259" key="2">
    <source>
        <dbReference type="Pfam" id="PF01370"/>
    </source>
</evidence>
<dbReference type="EMBL" id="QUMO01000002">
    <property type="protein sequence ID" value="REF87643.1"/>
    <property type="molecule type" value="Genomic_DNA"/>
</dbReference>
<dbReference type="SUPFAM" id="SSF51735">
    <property type="entry name" value="NAD(P)-binding Rossmann-fold domains"/>
    <property type="match status" value="1"/>
</dbReference>
<keyword evidence="1" id="KW-0520">NAD</keyword>
<dbReference type="RefSeq" id="WP_115835823.1">
    <property type="nucleotide sequence ID" value="NZ_CP025086.1"/>
</dbReference>
<dbReference type="InterPro" id="IPR036291">
    <property type="entry name" value="NAD(P)-bd_dom_sf"/>
</dbReference>
<dbReference type="Gene3D" id="3.40.50.720">
    <property type="entry name" value="NAD(P)-binding Rossmann-like Domain"/>
    <property type="match status" value="1"/>
</dbReference>
<accession>A0A3D9YY11</accession>
<name>A0A3D9YY11_9HYPH</name>
<dbReference type="Proteomes" id="UP000256900">
    <property type="component" value="Unassembled WGS sequence"/>
</dbReference>
<dbReference type="PANTHER" id="PTHR43574">
    <property type="entry name" value="EPIMERASE-RELATED"/>
    <property type="match status" value="1"/>
</dbReference>
<organism evidence="3 4">
    <name type="scientific">Methylovirgula ligni</name>
    <dbReference type="NCBI Taxonomy" id="569860"/>
    <lineage>
        <taxon>Bacteria</taxon>
        <taxon>Pseudomonadati</taxon>
        <taxon>Pseudomonadota</taxon>
        <taxon>Alphaproteobacteria</taxon>
        <taxon>Hyphomicrobiales</taxon>
        <taxon>Beijerinckiaceae</taxon>
        <taxon>Methylovirgula</taxon>
    </lineage>
</organism>
<sequence>MNLFCFGLGYSAQHFIKAYGEAFDTIAGTARSHYAVEQIGVPRLAGYMFDAERADAEIPAALARADVLLVSIPPDASVDPALGKFGRVLSQLPQRLKIVYLSTIGVYGDRAGEWVDETRVPVPKQPRSIARLRAEKAWQALARDNRKSIQILRLAGIYGPGRNALLQLKSGTAQRIIKPDQVFNRIHVADIGTSIAAALAYDGDSDVWNVSDDEPAPPQDVIAYAAKLMGVAPPPEEDFATAPLSPMARSFYEENKRAANGKLKEGLGVELAYPTYREGLKALWDAGEGRG</sequence>
<dbReference type="OrthoDB" id="9808276at2"/>
<evidence type="ECO:0000313" key="3">
    <source>
        <dbReference type="EMBL" id="REF87643.1"/>
    </source>
</evidence>
<proteinExistence type="predicted"/>
<dbReference type="InterPro" id="IPR001509">
    <property type="entry name" value="Epimerase_deHydtase"/>
</dbReference>